<evidence type="ECO:0000313" key="4">
    <source>
        <dbReference type="Proteomes" id="UP000244336"/>
    </source>
</evidence>
<protein>
    <submittedName>
        <fullName evidence="3">Uncharacterized protein</fullName>
    </submittedName>
</protein>
<accession>A0A2T7C1P3</accession>
<feature type="region of interest" description="Disordered" evidence="1">
    <location>
        <begin position="41"/>
        <end position="60"/>
    </location>
</feature>
<dbReference type="Gramene" id="PUZ37256">
    <property type="protein sequence ID" value="PUZ37256"/>
    <property type="gene ID" value="GQ55_9G104000"/>
</dbReference>
<proteinExistence type="predicted"/>
<dbReference type="OrthoDB" id="599439at2759"/>
<feature type="signal peptide" evidence="2">
    <location>
        <begin position="1"/>
        <end position="27"/>
    </location>
</feature>
<evidence type="ECO:0000313" key="3">
    <source>
        <dbReference type="EMBL" id="PUZ37256.1"/>
    </source>
</evidence>
<sequence length="109" mass="12832">MEKAACVEKEAWCWCWCLTVLPTLTAPEKEPETREKCYKKRWGRRRRSWRAPRTTSTSSRRCQRRSTVIYLKNYFSQKCSSVFGKQKVEPIVKDDETPEVAKPAAVESR</sequence>
<feature type="chain" id="PRO_5015551608" evidence="2">
    <location>
        <begin position="28"/>
        <end position="109"/>
    </location>
</feature>
<reference evidence="3 4" key="1">
    <citation type="submission" date="2018-04" db="EMBL/GenBank/DDBJ databases">
        <title>WGS assembly of Panicum hallii var. hallii HAL2.</title>
        <authorList>
            <person name="Lovell J."/>
            <person name="Jenkins J."/>
            <person name="Lowry D."/>
            <person name="Mamidi S."/>
            <person name="Sreedasyam A."/>
            <person name="Weng X."/>
            <person name="Barry K."/>
            <person name="Bonette J."/>
            <person name="Campitelli B."/>
            <person name="Daum C."/>
            <person name="Gordon S."/>
            <person name="Gould B."/>
            <person name="Lipzen A."/>
            <person name="MacQueen A."/>
            <person name="Palacio-Mejia J."/>
            <person name="Plott C."/>
            <person name="Shakirov E."/>
            <person name="Shu S."/>
            <person name="Yoshinaga Y."/>
            <person name="Zane M."/>
            <person name="Rokhsar D."/>
            <person name="Grimwood J."/>
            <person name="Schmutz J."/>
            <person name="Juenger T."/>
        </authorList>
    </citation>
    <scope>NUCLEOTIDE SEQUENCE [LARGE SCALE GENOMIC DNA]</scope>
    <source>
        <strain evidence="4">cv. HAL2</strain>
    </source>
</reference>
<dbReference type="Proteomes" id="UP000244336">
    <property type="component" value="Chromosome 9"/>
</dbReference>
<keyword evidence="2" id="KW-0732">Signal</keyword>
<organism evidence="3 4">
    <name type="scientific">Panicum hallii var. hallii</name>
    <dbReference type="NCBI Taxonomy" id="1504633"/>
    <lineage>
        <taxon>Eukaryota</taxon>
        <taxon>Viridiplantae</taxon>
        <taxon>Streptophyta</taxon>
        <taxon>Embryophyta</taxon>
        <taxon>Tracheophyta</taxon>
        <taxon>Spermatophyta</taxon>
        <taxon>Magnoliopsida</taxon>
        <taxon>Liliopsida</taxon>
        <taxon>Poales</taxon>
        <taxon>Poaceae</taxon>
        <taxon>PACMAD clade</taxon>
        <taxon>Panicoideae</taxon>
        <taxon>Panicodae</taxon>
        <taxon>Paniceae</taxon>
        <taxon>Panicinae</taxon>
        <taxon>Panicum</taxon>
        <taxon>Panicum sect. Panicum</taxon>
    </lineage>
</organism>
<name>A0A2T7C1P3_9POAL</name>
<feature type="compositionally biased region" description="Basic residues" evidence="1">
    <location>
        <begin position="41"/>
        <end position="50"/>
    </location>
</feature>
<dbReference type="AlphaFoldDB" id="A0A2T7C1P3"/>
<dbReference type="EMBL" id="CM009757">
    <property type="protein sequence ID" value="PUZ37256.1"/>
    <property type="molecule type" value="Genomic_DNA"/>
</dbReference>
<evidence type="ECO:0000256" key="2">
    <source>
        <dbReference type="SAM" id="SignalP"/>
    </source>
</evidence>
<gene>
    <name evidence="3" type="ORF">GQ55_9G104000</name>
</gene>
<keyword evidence="4" id="KW-1185">Reference proteome</keyword>
<evidence type="ECO:0000256" key="1">
    <source>
        <dbReference type="SAM" id="MobiDB-lite"/>
    </source>
</evidence>
<feature type="compositionally biased region" description="Low complexity" evidence="1">
    <location>
        <begin position="51"/>
        <end position="60"/>
    </location>
</feature>